<proteinExistence type="predicted"/>
<organism evidence="1 2">
    <name type="scientific">Vaccinium darrowii</name>
    <dbReference type="NCBI Taxonomy" id="229202"/>
    <lineage>
        <taxon>Eukaryota</taxon>
        <taxon>Viridiplantae</taxon>
        <taxon>Streptophyta</taxon>
        <taxon>Embryophyta</taxon>
        <taxon>Tracheophyta</taxon>
        <taxon>Spermatophyta</taxon>
        <taxon>Magnoliopsida</taxon>
        <taxon>eudicotyledons</taxon>
        <taxon>Gunneridae</taxon>
        <taxon>Pentapetalae</taxon>
        <taxon>asterids</taxon>
        <taxon>Ericales</taxon>
        <taxon>Ericaceae</taxon>
        <taxon>Vaccinioideae</taxon>
        <taxon>Vaccinieae</taxon>
        <taxon>Vaccinium</taxon>
    </lineage>
</organism>
<protein>
    <submittedName>
        <fullName evidence="1">Uncharacterized protein</fullName>
    </submittedName>
</protein>
<gene>
    <name evidence="1" type="ORF">Vadar_005211</name>
</gene>
<sequence>MSSFNLAKKLTPAKKAWMSFTKKLQSELHKLNISVSIEKTTRGLIPLCSIRHLLISRSLTRHHSLSPRGCCLHHSHLDYIHKNVAAIYVDELCAGVVNNPISHAKKLYQYEDEGKSLSTKEMGGTSTSGRGETKAEGRTVFSLSQGQGIDERAEEFILKFREDLKLQREKSIRDFQEMLARSC</sequence>
<dbReference type="EMBL" id="CM037151">
    <property type="protein sequence ID" value="KAH7842425.1"/>
    <property type="molecule type" value="Genomic_DNA"/>
</dbReference>
<dbReference type="Proteomes" id="UP000828048">
    <property type="component" value="Chromosome 1"/>
</dbReference>
<reference evidence="1 2" key="1">
    <citation type="journal article" date="2021" name="Hortic Res">
        <title>High-quality reference genome and annotation aids understanding of berry development for evergreen blueberry (Vaccinium darrowii).</title>
        <authorList>
            <person name="Yu J."/>
            <person name="Hulse-Kemp A.M."/>
            <person name="Babiker E."/>
            <person name="Staton M."/>
        </authorList>
    </citation>
    <scope>NUCLEOTIDE SEQUENCE [LARGE SCALE GENOMIC DNA]</scope>
    <source>
        <strain evidence="2">cv. NJ 8807/NJ 8810</strain>
        <tissue evidence="1">Young leaf</tissue>
    </source>
</reference>
<accession>A0ACB7XNE0</accession>
<name>A0ACB7XNE0_9ERIC</name>
<evidence type="ECO:0000313" key="1">
    <source>
        <dbReference type="EMBL" id="KAH7842425.1"/>
    </source>
</evidence>
<keyword evidence="2" id="KW-1185">Reference proteome</keyword>
<comment type="caution">
    <text evidence="1">The sequence shown here is derived from an EMBL/GenBank/DDBJ whole genome shotgun (WGS) entry which is preliminary data.</text>
</comment>
<evidence type="ECO:0000313" key="2">
    <source>
        <dbReference type="Proteomes" id="UP000828048"/>
    </source>
</evidence>